<sequence>MTDRSQTRQCTNGKVYFFKKSTANDWEQLLKNEKFAFRFSCPEACVCVTEEECYQPSKSYMRLYFTPFCEGDLCAIYMLFEGGRGNGIVPIGKNGTTIIVNSQLKPGSKSLMALPGNYKKITAVGCGGCPVERNC</sequence>
<dbReference type="WBParaSite" id="L893_g17928.t1">
    <property type="protein sequence ID" value="L893_g17928.t1"/>
    <property type="gene ID" value="L893_g17928"/>
</dbReference>
<evidence type="ECO:0000313" key="2">
    <source>
        <dbReference type="WBParaSite" id="L893_g17928.t1"/>
    </source>
</evidence>
<reference evidence="2" key="1">
    <citation type="submission" date="2016-11" db="UniProtKB">
        <authorList>
            <consortium name="WormBaseParasite"/>
        </authorList>
    </citation>
    <scope>IDENTIFICATION</scope>
</reference>
<accession>A0A1I7YNP6</accession>
<keyword evidence="1" id="KW-1185">Reference proteome</keyword>
<dbReference type="Proteomes" id="UP000095287">
    <property type="component" value="Unplaced"/>
</dbReference>
<dbReference type="AlphaFoldDB" id="A0A1I7YNP6"/>
<evidence type="ECO:0000313" key="1">
    <source>
        <dbReference type="Proteomes" id="UP000095287"/>
    </source>
</evidence>
<name>A0A1I7YNP6_9BILA</name>
<organism evidence="1 2">
    <name type="scientific">Steinernema glaseri</name>
    <dbReference type="NCBI Taxonomy" id="37863"/>
    <lineage>
        <taxon>Eukaryota</taxon>
        <taxon>Metazoa</taxon>
        <taxon>Ecdysozoa</taxon>
        <taxon>Nematoda</taxon>
        <taxon>Chromadorea</taxon>
        <taxon>Rhabditida</taxon>
        <taxon>Tylenchina</taxon>
        <taxon>Panagrolaimomorpha</taxon>
        <taxon>Strongyloidoidea</taxon>
        <taxon>Steinernematidae</taxon>
        <taxon>Steinernema</taxon>
    </lineage>
</organism>
<protein>
    <submittedName>
        <fullName evidence="2">Uncharacterized protein</fullName>
    </submittedName>
</protein>
<proteinExistence type="predicted"/>